<dbReference type="STRING" id="1794912.AXX12_00810"/>
<dbReference type="InterPro" id="IPR003339">
    <property type="entry name" value="ABC/ECF_trnsptr_transmembrane"/>
</dbReference>
<name>A0A154BW04_ANASB</name>
<evidence type="ECO:0000256" key="1">
    <source>
        <dbReference type="ARBA" id="ARBA00004651"/>
    </source>
</evidence>
<feature type="transmembrane region" description="Helical" evidence="6">
    <location>
        <begin position="79"/>
        <end position="96"/>
    </location>
</feature>
<sequence length="268" mass="30247">MSRIEQRWFEFRHMDELSAGNSLVHQLHPGVKLLATLVFVIVTASFPKYEIAAMVPLLLYPLFLISLADLPWGLLLRRLLLGLPFAVFIGVFNPLFDQTPLYQIGPVTLSGGVVSFFSILLRFSLSVLAALALIATTGINALGAALQAFGVPRALVNQILFMYRYLHVLMEEVVRTLRAHSLRSPEREAVRIGTWGSLTGLLLLRTLDRAQRVYQAMLCRGFDGEVRLMRSSNLRLNDGIFLLIWLCFFVTIRIFNFPQWLGALLMGR</sequence>
<evidence type="ECO:0000256" key="2">
    <source>
        <dbReference type="ARBA" id="ARBA00022475"/>
    </source>
</evidence>
<proteinExistence type="predicted"/>
<dbReference type="Proteomes" id="UP000076268">
    <property type="component" value="Unassembled WGS sequence"/>
</dbReference>
<dbReference type="Pfam" id="PF02361">
    <property type="entry name" value="CbiQ"/>
    <property type="match status" value="1"/>
</dbReference>
<dbReference type="CDD" id="cd16914">
    <property type="entry name" value="EcfT"/>
    <property type="match status" value="1"/>
</dbReference>
<dbReference type="InterPro" id="IPR051611">
    <property type="entry name" value="ECF_transporter_component"/>
</dbReference>
<keyword evidence="8" id="KW-1185">Reference proteome</keyword>
<accession>A0A154BW04</accession>
<dbReference type="OrthoDB" id="8585740at2"/>
<keyword evidence="5 6" id="KW-0472">Membrane</keyword>
<evidence type="ECO:0000256" key="6">
    <source>
        <dbReference type="SAM" id="Phobius"/>
    </source>
</evidence>
<dbReference type="EMBL" id="LSGP01000001">
    <property type="protein sequence ID" value="KYZ78119.1"/>
    <property type="molecule type" value="Genomic_DNA"/>
</dbReference>
<keyword evidence="4 6" id="KW-1133">Transmembrane helix</keyword>
<dbReference type="NCBIfam" id="TIGR02454">
    <property type="entry name" value="ECF_T_CbiQ"/>
    <property type="match status" value="1"/>
</dbReference>
<reference evidence="7 8" key="1">
    <citation type="submission" date="2016-02" db="EMBL/GenBank/DDBJ databases">
        <title>Anaerosporomusa subterraneum gen. nov., sp. nov., a spore-forming obligate anaerobe isolated from saprolite.</title>
        <authorList>
            <person name="Choi J.K."/>
            <person name="Shah M."/>
            <person name="Yee N."/>
        </authorList>
    </citation>
    <scope>NUCLEOTIDE SEQUENCE [LARGE SCALE GENOMIC DNA]</scope>
    <source>
        <strain evidence="7 8">RU4</strain>
    </source>
</reference>
<feature type="transmembrane region" description="Helical" evidence="6">
    <location>
        <begin position="102"/>
        <end position="121"/>
    </location>
</feature>
<evidence type="ECO:0000313" key="8">
    <source>
        <dbReference type="Proteomes" id="UP000076268"/>
    </source>
</evidence>
<evidence type="ECO:0000256" key="5">
    <source>
        <dbReference type="ARBA" id="ARBA00023136"/>
    </source>
</evidence>
<feature type="transmembrane region" description="Helical" evidence="6">
    <location>
        <begin position="128"/>
        <end position="149"/>
    </location>
</feature>
<dbReference type="AlphaFoldDB" id="A0A154BW04"/>
<dbReference type="GO" id="GO:0006824">
    <property type="term" value="P:cobalt ion transport"/>
    <property type="evidence" value="ECO:0007669"/>
    <property type="project" value="InterPro"/>
</dbReference>
<dbReference type="GO" id="GO:0043190">
    <property type="term" value="C:ATP-binding cassette (ABC) transporter complex"/>
    <property type="evidence" value="ECO:0007669"/>
    <property type="project" value="InterPro"/>
</dbReference>
<dbReference type="PANTHER" id="PTHR34857:SF2">
    <property type="entry name" value="SLL0384 PROTEIN"/>
    <property type="match status" value="1"/>
</dbReference>
<dbReference type="InterPro" id="IPR012809">
    <property type="entry name" value="ECF_CbiQ"/>
</dbReference>
<organism evidence="7 8">
    <name type="scientific">Anaerosporomusa subterranea</name>
    <dbReference type="NCBI Taxonomy" id="1794912"/>
    <lineage>
        <taxon>Bacteria</taxon>
        <taxon>Bacillati</taxon>
        <taxon>Bacillota</taxon>
        <taxon>Negativicutes</taxon>
        <taxon>Acetonemataceae</taxon>
        <taxon>Anaerosporomusa</taxon>
    </lineage>
</organism>
<dbReference type="RefSeq" id="WP_066236806.1">
    <property type="nucleotide sequence ID" value="NZ_LSGP01000001.1"/>
</dbReference>
<feature type="transmembrane region" description="Helical" evidence="6">
    <location>
        <begin position="239"/>
        <end position="261"/>
    </location>
</feature>
<evidence type="ECO:0000256" key="3">
    <source>
        <dbReference type="ARBA" id="ARBA00022692"/>
    </source>
</evidence>
<evidence type="ECO:0000256" key="4">
    <source>
        <dbReference type="ARBA" id="ARBA00022989"/>
    </source>
</evidence>
<dbReference type="PANTHER" id="PTHR34857">
    <property type="entry name" value="SLL0384 PROTEIN"/>
    <property type="match status" value="1"/>
</dbReference>
<keyword evidence="3 6" id="KW-0812">Transmembrane</keyword>
<protein>
    <submittedName>
        <fullName evidence="7">Cobalt ABC transporter permease</fullName>
    </submittedName>
</protein>
<gene>
    <name evidence="7" type="ORF">AXX12_00810</name>
</gene>
<comment type="caution">
    <text evidence="7">The sequence shown here is derived from an EMBL/GenBank/DDBJ whole genome shotgun (WGS) entry which is preliminary data.</text>
</comment>
<keyword evidence="2" id="KW-1003">Cell membrane</keyword>
<evidence type="ECO:0000313" key="7">
    <source>
        <dbReference type="EMBL" id="KYZ78119.1"/>
    </source>
</evidence>
<comment type="subcellular location">
    <subcellularLocation>
        <location evidence="1">Cell membrane</location>
        <topology evidence="1">Multi-pass membrane protein</topology>
    </subcellularLocation>
</comment>